<keyword evidence="2" id="KW-0808">Transferase</keyword>
<evidence type="ECO:0000313" key="3">
    <source>
        <dbReference type="Proteomes" id="UP000093954"/>
    </source>
</evidence>
<organism evidence="2 3">
    <name type="scientific">Clostridium ragsdalei P11</name>
    <dbReference type="NCBI Taxonomy" id="1353534"/>
    <lineage>
        <taxon>Bacteria</taxon>
        <taxon>Bacillati</taxon>
        <taxon>Bacillota</taxon>
        <taxon>Clostridia</taxon>
        <taxon>Eubacteriales</taxon>
        <taxon>Clostridiaceae</taxon>
        <taxon>Clostridium</taxon>
    </lineage>
</organism>
<dbReference type="SUPFAM" id="SSF53448">
    <property type="entry name" value="Nucleotide-diphospho-sugar transferases"/>
    <property type="match status" value="1"/>
</dbReference>
<dbReference type="InterPro" id="IPR001173">
    <property type="entry name" value="Glyco_trans_2-like"/>
</dbReference>
<dbReference type="Pfam" id="PF00535">
    <property type="entry name" value="Glycos_transf_2"/>
    <property type="match status" value="1"/>
</dbReference>
<dbReference type="EMBL" id="LROS01000079">
    <property type="protein sequence ID" value="OBR89762.1"/>
    <property type="molecule type" value="Genomic_DNA"/>
</dbReference>
<keyword evidence="3" id="KW-1185">Reference proteome</keyword>
<protein>
    <submittedName>
        <fullName evidence="2">Glycosyl transferase family 2</fullName>
    </submittedName>
</protein>
<sequence>MEQIIKQRVLLEKIREKCSKTSKKGVSIILATNKPKYASNIFSNYKRIKYPYMELIIVLNNNNLKIEDYKIKAENLDNVRIFQLDESCTLGECLNFAVEKSKYDYISKMDDDDYYGTNYITDLMNAFKYTDAVITGKQSCFIYFEYNNMLGILSPNFENKYVSGDIAGGTITFKKEIFKDIKFRYLNKDGTDNYFLQDCDKAGKKMFSADKFNYVYIKHKNLKEHTWKINSEELMKFYCKKLMETKNFTSFITV</sequence>
<gene>
    <name evidence="2" type="ORF">CLRAG_40240</name>
</gene>
<evidence type="ECO:0000313" key="2">
    <source>
        <dbReference type="EMBL" id="OBR89762.1"/>
    </source>
</evidence>
<dbReference type="PATRIC" id="fig|1353534.3.peg.4098"/>
<accession>A0A1A6AI68</accession>
<proteinExistence type="predicted"/>
<dbReference type="GO" id="GO:0016740">
    <property type="term" value="F:transferase activity"/>
    <property type="evidence" value="ECO:0007669"/>
    <property type="project" value="UniProtKB-KW"/>
</dbReference>
<reference evidence="2 3" key="1">
    <citation type="journal article" date="2012" name="Front. Microbiol.">
        <title>Draft Genome Sequence of the Virulent Strain 01-B526 of the Fish Pathogen Aeromonas salmonicida.</title>
        <authorList>
            <person name="Charette S.J."/>
            <person name="Brochu F."/>
            <person name="Boyle B."/>
            <person name="Filion G."/>
            <person name="Tanaka K.H."/>
            <person name="Derome N."/>
        </authorList>
    </citation>
    <scope>NUCLEOTIDE SEQUENCE [LARGE SCALE GENOMIC DNA]</scope>
    <source>
        <strain evidence="2 3">P11</strain>
    </source>
</reference>
<feature type="domain" description="Glycosyltransferase 2-like" evidence="1">
    <location>
        <begin position="28"/>
        <end position="142"/>
    </location>
</feature>
<name>A0A1A6AI68_9CLOT</name>
<dbReference type="CDD" id="cd00761">
    <property type="entry name" value="Glyco_tranf_GTA_type"/>
    <property type="match status" value="1"/>
</dbReference>
<evidence type="ECO:0000259" key="1">
    <source>
        <dbReference type="Pfam" id="PF00535"/>
    </source>
</evidence>
<dbReference type="Gene3D" id="3.90.550.10">
    <property type="entry name" value="Spore Coat Polysaccharide Biosynthesis Protein SpsA, Chain A"/>
    <property type="match status" value="1"/>
</dbReference>
<dbReference type="AlphaFoldDB" id="A0A1A6AI68"/>
<dbReference type="Proteomes" id="UP000093954">
    <property type="component" value="Unassembled WGS sequence"/>
</dbReference>
<dbReference type="InterPro" id="IPR029044">
    <property type="entry name" value="Nucleotide-diphossugar_trans"/>
</dbReference>
<dbReference type="RefSeq" id="WP_154105038.1">
    <property type="nucleotide sequence ID" value="NZ_LROS01000079.1"/>
</dbReference>
<comment type="caution">
    <text evidence="2">The sequence shown here is derived from an EMBL/GenBank/DDBJ whole genome shotgun (WGS) entry which is preliminary data.</text>
</comment>